<keyword evidence="1" id="KW-0479">Metal-binding</keyword>
<evidence type="ECO:0000256" key="2">
    <source>
        <dbReference type="ARBA" id="ARBA00022771"/>
    </source>
</evidence>
<feature type="compositionally biased region" description="Acidic residues" evidence="4">
    <location>
        <begin position="1270"/>
        <end position="1298"/>
    </location>
</feature>
<dbReference type="PROSITE" id="PS01357">
    <property type="entry name" value="ZF_ZZ_1"/>
    <property type="match status" value="1"/>
</dbReference>
<name>A0AAN6G9X5_9BASI</name>
<dbReference type="InterPro" id="IPR000433">
    <property type="entry name" value="Znf_ZZ"/>
</dbReference>
<dbReference type="InterPro" id="IPR043145">
    <property type="entry name" value="Znf_ZZ_sf"/>
</dbReference>
<feature type="region of interest" description="Disordered" evidence="4">
    <location>
        <begin position="251"/>
        <end position="278"/>
    </location>
</feature>
<evidence type="ECO:0000256" key="3">
    <source>
        <dbReference type="ARBA" id="ARBA00022833"/>
    </source>
</evidence>
<proteinExistence type="predicted"/>
<feature type="compositionally biased region" description="Low complexity" evidence="4">
    <location>
        <begin position="1"/>
        <end position="10"/>
    </location>
</feature>
<feature type="compositionally biased region" description="Polar residues" evidence="4">
    <location>
        <begin position="1153"/>
        <end position="1164"/>
    </location>
</feature>
<dbReference type="InterPro" id="IPR032350">
    <property type="entry name" value="Nbr1_FW"/>
</dbReference>
<keyword evidence="7" id="KW-1185">Reference proteome</keyword>
<dbReference type="EMBL" id="JAPDMQ010000250">
    <property type="protein sequence ID" value="KAK0529222.1"/>
    <property type="molecule type" value="Genomic_DNA"/>
</dbReference>
<feature type="region of interest" description="Disordered" evidence="4">
    <location>
        <begin position="1"/>
        <end position="24"/>
    </location>
</feature>
<reference evidence="6" key="1">
    <citation type="journal article" date="2023" name="PhytoFront">
        <title>Draft Genome Resources of Seven Strains of Tilletia horrida, Causal Agent of Kernel Smut of Rice.</title>
        <authorList>
            <person name="Khanal S."/>
            <person name="Antony Babu S."/>
            <person name="Zhou X.G."/>
        </authorList>
    </citation>
    <scope>NUCLEOTIDE SEQUENCE</scope>
    <source>
        <strain evidence="6">TX3</strain>
    </source>
</reference>
<keyword evidence="3" id="KW-0862">Zinc</keyword>
<dbReference type="CDD" id="cd14947">
    <property type="entry name" value="NBR1_like"/>
    <property type="match status" value="1"/>
</dbReference>
<dbReference type="SUPFAM" id="SSF57850">
    <property type="entry name" value="RING/U-box"/>
    <property type="match status" value="4"/>
</dbReference>
<dbReference type="PANTHER" id="PTHR20930">
    <property type="entry name" value="OVARIAN CARCINOMA ANTIGEN CA125-RELATED"/>
    <property type="match status" value="1"/>
</dbReference>
<evidence type="ECO:0000313" key="7">
    <source>
        <dbReference type="Proteomes" id="UP001176521"/>
    </source>
</evidence>
<feature type="compositionally biased region" description="Basic and acidic residues" evidence="4">
    <location>
        <begin position="850"/>
        <end position="864"/>
    </location>
</feature>
<dbReference type="PANTHER" id="PTHR20930:SF0">
    <property type="entry name" value="PROTEIN ILRUN"/>
    <property type="match status" value="1"/>
</dbReference>
<keyword evidence="2" id="KW-0863">Zinc-finger</keyword>
<evidence type="ECO:0000259" key="5">
    <source>
        <dbReference type="PROSITE" id="PS01357"/>
    </source>
</evidence>
<dbReference type="CDD" id="cd02340">
    <property type="entry name" value="ZZ_NBR1_like"/>
    <property type="match status" value="1"/>
</dbReference>
<organism evidence="6 7">
    <name type="scientific">Tilletia horrida</name>
    <dbReference type="NCBI Taxonomy" id="155126"/>
    <lineage>
        <taxon>Eukaryota</taxon>
        <taxon>Fungi</taxon>
        <taxon>Dikarya</taxon>
        <taxon>Basidiomycota</taxon>
        <taxon>Ustilaginomycotina</taxon>
        <taxon>Exobasidiomycetes</taxon>
        <taxon>Tilletiales</taxon>
        <taxon>Tilletiaceae</taxon>
        <taxon>Tilletia</taxon>
    </lineage>
</organism>
<feature type="compositionally biased region" description="Low complexity" evidence="4">
    <location>
        <begin position="993"/>
        <end position="1008"/>
    </location>
</feature>
<feature type="compositionally biased region" description="Polar residues" evidence="4">
    <location>
        <begin position="1185"/>
        <end position="1194"/>
    </location>
</feature>
<feature type="region of interest" description="Disordered" evidence="4">
    <location>
        <begin position="993"/>
        <end position="1014"/>
    </location>
</feature>
<sequence length="1298" mass="138857">MATSQSRSSGSGSGGGSSSSSSNAFAGGKLHVQVELFCPYHQPAKSEPRRLPVFKTRIVSARDARRSIVDTLKRHIPALRQFETLRVSFQPLGTLAPAPATKDGSPPHPNKAAFEAAIIQAVTSSTPLTLKVLPIQGSSKSTKAVCYCGAPPAATAGETSGQKAAPLAQPTAPKPTSSVAAATAAVPVVVPKDSTADLQERLAEADKAKNDLAKENTDLNVRLAESAAKRDSILARLAELEAQHKSLKAEYEKVQKKKAPAQATQPTAAATTSKGTTSHFAPRWQSFCNDLITNLNSSMSSNFGEEAGSFSFQPARSSSTPKPETATPAQSCCTHQVACQAARNAAPAFKPRTSPSARLVGPEIMPGNGASFYCDICKRFCRTEDRFRCLRCPDWDACSSCALYGLGEHAHSNFAFIPAKKETALPKEFSQQCSRCTVTPRDGVLFQYASISRRVKKALCADCFHEANPAGFARIQPAQWAPILDDAVVTSGSRLAHSRPANEGEVCRATWFNATYGCDLCDKDISEDSHRYRCATCKDFDVCTACFDSCKTDLHAHAGYIEYPPASPVPRKSMTSTTAQAVKKEAPVIHGATCDLCNFTIVGTRLKCLDCPDFDVCSKPGCVGLIPTEHRAHRFVRVEDPNAMRQYGTIGPYERGIRGSGRFSCDGCDKTISGTRYACLACPDLDLCANCEALPHKDPAASSVVHTKMTAVSHRIAHGVQHVFVKIPEMPVEMCSGPVPLSKSPSFLQKEKSIQQVIQQARGSVQSFVTQKKDELNLKNDREFPAAFYPVPTPPPTYVHQVEDAQKALAADPWTAMRPICGFAAAAAAAAKDTASAAQAYSAPPSPTAHTDKEAKAGQDDKRSSCTVVHCNEPPKNERLSFEEKRTLSRRVEKGGEAAVKAFLSVLTAEQMNQVNPDGDLVFELDDLSVDQFYNVMTELDALEASARMSVPMEGPYPAPVREAETKAKREVESELSQMSELSTSLKTIRAQASFSSDRSPDASSKAATPEVEDKRLDLDGEFVEDVSLPDGTVVASGSRFDKVWLLRNSGKQAWPADVRLRFVAGDAMGLPISAGRTVPNVSASPPMAGLLPNQTCQVRLSALQAMDVTGRSTSYFRLVAPNKLGHDVVFGHQLWVDVACVSSTDAEASFSQGALAQADQSTAAPDERSDKKDHPNAGAEQEAGTHSNSNSTGRLGGSSVFTAPHAPESVRSDAGASATGSTQHGSGGYRLSGADMDSDDEAENEASSQVSQDQAAAARSPFEDAPLNDSDDEGDEEVFDDSDFELVDPTTEESDME</sequence>
<feature type="compositionally biased region" description="Basic and acidic residues" evidence="4">
    <location>
        <begin position="1166"/>
        <end position="1176"/>
    </location>
</feature>
<feature type="compositionally biased region" description="Low complexity" evidence="4">
    <location>
        <begin position="1247"/>
        <end position="1259"/>
    </location>
</feature>
<dbReference type="InterPro" id="IPR013783">
    <property type="entry name" value="Ig-like_fold"/>
</dbReference>
<feature type="compositionally biased region" description="Low complexity" evidence="4">
    <location>
        <begin position="260"/>
        <end position="272"/>
    </location>
</feature>
<accession>A0AAN6G9X5</accession>
<dbReference type="Pfam" id="PF16158">
    <property type="entry name" value="N_BRCA1_IG"/>
    <property type="match status" value="1"/>
</dbReference>
<evidence type="ECO:0000256" key="4">
    <source>
        <dbReference type="SAM" id="MobiDB-lite"/>
    </source>
</evidence>
<dbReference type="Pfam" id="PF00569">
    <property type="entry name" value="ZZ"/>
    <property type="match status" value="3"/>
</dbReference>
<feature type="region of interest" description="Disordered" evidence="4">
    <location>
        <begin position="1153"/>
        <end position="1298"/>
    </location>
</feature>
<evidence type="ECO:0000256" key="1">
    <source>
        <dbReference type="ARBA" id="ARBA00022723"/>
    </source>
</evidence>
<gene>
    <name evidence="6" type="ORF">OC842_004314</name>
</gene>
<protein>
    <recommendedName>
        <fullName evidence="5">ZZ-type domain-containing protein</fullName>
    </recommendedName>
</protein>
<dbReference type="Proteomes" id="UP001176521">
    <property type="component" value="Unassembled WGS sequence"/>
</dbReference>
<feature type="domain" description="ZZ-type" evidence="5">
    <location>
        <begin position="665"/>
        <end position="691"/>
    </location>
</feature>
<dbReference type="GO" id="GO:0008270">
    <property type="term" value="F:zinc ion binding"/>
    <property type="evidence" value="ECO:0007669"/>
    <property type="project" value="UniProtKB-KW"/>
</dbReference>
<feature type="region of interest" description="Disordered" evidence="4">
    <location>
        <begin position="839"/>
        <end position="878"/>
    </location>
</feature>
<dbReference type="Gene3D" id="2.60.40.10">
    <property type="entry name" value="Immunoglobulins"/>
    <property type="match status" value="1"/>
</dbReference>
<evidence type="ECO:0000313" key="6">
    <source>
        <dbReference type="EMBL" id="KAK0529222.1"/>
    </source>
</evidence>
<dbReference type="SMART" id="SM00291">
    <property type="entry name" value="ZnF_ZZ"/>
    <property type="match status" value="4"/>
</dbReference>
<dbReference type="CDD" id="cd02249">
    <property type="entry name" value="ZZ"/>
    <property type="match status" value="1"/>
</dbReference>
<comment type="caution">
    <text evidence="6">The sequence shown here is derived from an EMBL/GenBank/DDBJ whole genome shotgun (WGS) entry which is preliminary data.</text>
</comment>
<dbReference type="Gene3D" id="3.30.60.90">
    <property type="match status" value="4"/>
</dbReference>